<protein>
    <recommendedName>
        <fullName evidence="2">TTHB210-like domain-containing protein</fullName>
    </recommendedName>
</protein>
<comment type="caution">
    <text evidence="3">The sequence shown here is derived from an EMBL/GenBank/DDBJ whole genome shotgun (WGS) entry which is preliminary data.</text>
</comment>
<keyword evidence="1" id="KW-0732">Signal</keyword>
<proteinExistence type="predicted"/>
<accession>A0A3M9MUJ8</accession>
<evidence type="ECO:0000313" key="4">
    <source>
        <dbReference type="Proteomes" id="UP000272117"/>
    </source>
</evidence>
<dbReference type="EMBL" id="RJJD01000003">
    <property type="protein sequence ID" value="RNI29190.1"/>
    <property type="molecule type" value="Genomic_DNA"/>
</dbReference>
<evidence type="ECO:0000259" key="2">
    <source>
        <dbReference type="Pfam" id="PF18197"/>
    </source>
</evidence>
<dbReference type="Pfam" id="PF18197">
    <property type="entry name" value="TTHB210-like"/>
    <property type="match status" value="1"/>
</dbReference>
<feature type="signal peptide" evidence="1">
    <location>
        <begin position="1"/>
        <end position="24"/>
    </location>
</feature>
<name>A0A3M9MUJ8_9BACT</name>
<keyword evidence="4" id="KW-1185">Reference proteome</keyword>
<reference evidence="3 4" key="1">
    <citation type="submission" date="2018-11" db="EMBL/GenBank/DDBJ databases">
        <title>Rufibacter latericius sp. nov., isolated from water in Baiyang Lake.</title>
        <authorList>
            <person name="Yang Y."/>
        </authorList>
    </citation>
    <scope>NUCLEOTIDE SEQUENCE [LARGE SCALE GENOMIC DNA]</scope>
    <source>
        <strain evidence="3 4">R-22-1c-1</strain>
    </source>
</reference>
<organism evidence="3 4">
    <name type="scientific">Rufibacter latericius</name>
    <dbReference type="NCBI Taxonomy" id="2487040"/>
    <lineage>
        <taxon>Bacteria</taxon>
        <taxon>Pseudomonadati</taxon>
        <taxon>Bacteroidota</taxon>
        <taxon>Cytophagia</taxon>
        <taxon>Cytophagales</taxon>
        <taxon>Hymenobacteraceae</taxon>
        <taxon>Rufibacter</taxon>
    </lineage>
</organism>
<gene>
    <name evidence="3" type="ORF">EFB08_07140</name>
</gene>
<dbReference type="Proteomes" id="UP000272117">
    <property type="component" value="Unassembled WGS sequence"/>
</dbReference>
<feature type="chain" id="PRO_5018235091" description="TTHB210-like domain-containing protein" evidence="1">
    <location>
        <begin position="25"/>
        <end position="255"/>
    </location>
</feature>
<dbReference type="CDD" id="cd11669">
    <property type="entry name" value="TTHB210-like"/>
    <property type="match status" value="1"/>
</dbReference>
<feature type="domain" description="TTHB210-like" evidence="2">
    <location>
        <begin position="53"/>
        <end position="102"/>
    </location>
</feature>
<evidence type="ECO:0000313" key="3">
    <source>
        <dbReference type="EMBL" id="RNI29190.1"/>
    </source>
</evidence>
<dbReference type="InterPro" id="IPR033786">
    <property type="entry name" value="TTHB210-like"/>
</dbReference>
<dbReference type="AlphaFoldDB" id="A0A3M9MUJ8"/>
<dbReference type="InterPro" id="IPR040832">
    <property type="entry name" value="TTHB210-like_dom"/>
</dbReference>
<sequence>MKTKTLLWCSVLLCLSLFTTCSDDEEDENRAGTFYGPQIGVGQGNAKTWVTTDEAGVPTSIGVTFSEGAINAAGLGTTMRMYMLSLPPQAEQTLYDHVMLDWNPQGHEPPGLYNVPHFDLHFYMIPEAEVAAIQGSLELDDTPNSQFIPQNYILTPGIVPGMGAHWVDATDMNNAPGNFAKNFIYGSFEGEYIFHEPMFTLAYLSTLPAKGTETMSIPQPPSYQKPGLYPQKYSYSYNSTTKEYTISLLELTSKP</sequence>
<evidence type="ECO:0000256" key="1">
    <source>
        <dbReference type="SAM" id="SignalP"/>
    </source>
</evidence>